<evidence type="ECO:0000313" key="5">
    <source>
        <dbReference type="Proteomes" id="UP001200145"/>
    </source>
</evidence>
<evidence type="ECO:0000259" key="3">
    <source>
        <dbReference type="PROSITE" id="PS51462"/>
    </source>
</evidence>
<dbReference type="CDD" id="cd03673">
    <property type="entry name" value="NUDIX_Ap6A_hydrolase"/>
    <property type="match status" value="1"/>
</dbReference>
<protein>
    <submittedName>
        <fullName evidence="4">NUDIX domain-containing protein</fullName>
    </submittedName>
</protein>
<dbReference type="InterPro" id="IPR051325">
    <property type="entry name" value="Nudix_hydrolase_domain"/>
</dbReference>
<evidence type="ECO:0000256" key="2">
    <source>
        <dbReference type="RuleBase" id="RU003476"/>
    </source>
</evidence>
<dbReference type="PANTHER" id="PTHR21340">
    <property type="entry name" value="DIADENOSINE 5,5-P1,P4-TETRAPHOSPHATE PYROPHOSPHOHYDROLASE MUTT"/>
    <property type="match status" value="1"/>
</dbReference>
<dbReference type="InterPro" id="IPR015797">
    <property type="entry name" value="NUDIX_hydrolase-like_dom_sf"/>
</dbReference>
<dbReference type="PROSITE" id="PS00893">
    <property type="entry name" value="NUDIX_BOX"/>
    <property type="match status" value="1"/>
</dbReference>
<dbReference type="InterPro" id="IPR000086">
    <property type="entry name" value="NUDIX_hydrolase_dom"/>
</dbReference>
<dbReference type="InterPro" id="IPR020084">
    <property type="entry name" value="NUDIX_hydrolase_CS"/>
</dbReference>
<keyword evidence="1 2" id="KW-0378">Hydrolase</keyword>
<dbReference type="SUPFAM" id="SSF55811">
    <property type="entry name" value="Nudix"/>
    <property type="match status" value="1"/>
</dbReference>
<evidence type="ECO:0000256" key="1">
    <source>
        <dbReference type="ARBA" id="ARBA00022801"/>
    </source>
</evidence>
<dbReference type="InterPro" id="IPR020476">
    <property type="entry name" value="Nudix_hydrolase"/>
</dbReference>
<accession>A0ABS9BI30</accession>
<comment type="similarity">
    <text evidence="2">Belongs to the Nudix hydrolase family.</text>
</comment>
<dbReference type="Proteomes" id="UP001200145">
    <property type="component" value="Unassembled WGS sequence"/>
</dbReference>
<comment type="caution">
    <text evidence="4">The sequence shown here is derived from an EMBL/GenBank/DDBJ whole genome shotgun (WGS) entry which is preliminary data.</text>
</comment>
<keyword evidence="5" id="KW-1185">Reference proteome</keyword>
<organism evidence="4 5">
    <name type="scientific">Flavihumibacter fluminis</name>
    <dbReference type="NCBI Taxonomy" id="2909236"/>
    <lineage>
        <taxon>Bacteria</taxon>
        <taxon>Pseudomonadati</taxon>
        <taxon>Bacteroidota</taxon>
        <taxon>Chitinophagia</taxon>
        <taxon>Chitinophagales</taxon>
        <taxon>Chitinophagaceae</taxon>
        <taxon>Flavihumibacter</taxon>
    </lineage>
</organism>
<dbReference type="PRINTS" id="PR00502">
    <property type="entry name" value="NUDIXFAMILY"/>
</dbReference>
<dbReference type="RefSeq" id="WP_234865782.1">
    <property type="nucleotide sequence ID" value="NZ_JAKEVY010000002.1"/>
</dbReference>
<reference evidence="4 5" key="1">
    <citation type="submission" date="2022-01" db="EMBL/GenBank/DDBJ databases">
        <title>Flavihumibacter sp. nov., isolated from sediment of a river.</title>
        <authorList>
            <person name="Liu H."/>
        </authorList>
    </citation>
    <scope>NUCLEOTIDE SEQUENCE [LARGE SCALE GENOMIC DNA]</scope>
    <source>
        <strain evidence="4 5">RY-1</strain>
    </source>
</reference>
<name>A0ABS9BI30_9BACT</name>
<evidence type="ECO:0000313" key="4">
    <source>
        <dbReference type="EMBL" id="MCF1714829.1"/>
    </source>
</evidence>
<dbReference type="Gene3D" id="3.90.79.10">
    <property type="entry name" value="Nucleoside Triphosphate Pyrophosphohydrolase"/>
    <property type="match status" value="1"/>
</dbReference>
<sequence length="194" mass="22429">MCDSISAELEPLLHKDDVIFLEENSAPAIRSLIHEIELPKFKAGILLHSDLNSLQHTFWKKFTVLKAGGGAVWNDQKELLFIFRRGKWDLPKGKLDDGETIEECAVREVEEETGIKAPHLIRHLLTTYHTYHESGKHILKESYWYEMKAGGQQQLIPQQEEQITEINWLATDQWDKVKENSFPSILDVLEKLNP</sequence>
<dbReference type="PANTHER" id="PTHR21340:SF0">
    <property type="entry name" value="BIS(5'-NUCLEOSYL)-TETRAPHOSPHATASE [ASYMMETRICAL]"/>
    <property type="match status" value="1"/>
</dbReference>
<proteinExistence type="inferred from homology"/>
<gene>
    <name evidence="4" type="ORF">L0U88_09345</name>
</gene>
<dbReference type="Pfam" id="PF00293">
    <property type="entry name" value="NUDIX"/>
    <property type="match status" value="1"/>
</dbReference>
<dbReference type="PROSITE" id="PS51462">
    <property type="entry name" value="NUDIX"/>
    <property type="match status" value="1"/>
</dbReference>
<dbReference type="EMBL" id="JAKEVY010000002">
    <property type="protein sequence ID" value="MCF1714829.1"/>
    <property type="molecule type" value="Genomic_DNA"/>
</dbReference>
<feature type="domain" description="Nudix hydrolase" evidence="3">
    <location>
        <begin position="63"/>
        <end position="192"/>
    </location>
</feature>